<gene>
    <name evidence="4" type="ORF">C4D60_Mb01t11510</name>
</gene>
<keyword evidence="5" id="KW-1185">Reference proteome</keyword>
<organism evidence="4 5">
    <name type="scientific">Musa balbisiana</name>
    <name type="common">Banana</name>
    <dbReference type="NCBI Taxonomy" id="52838"/>
    <lineage>
        <taxon>Eukaryota</taxon>
        <taxon>Viridiplantae</taxon>
        <taxon>Streptophyta</taxon>
        <taxon>Embryophyta</taxon>
        <taxon>Tracheophyta</taxon>
        <taxon>Spermatophyta</taxon>
        <taxon>Magnoliopsida</taxon>
        <taxon>Liliopsida</taxon>
        <taxon>Zingiberales</taxon>
        <taxon>Musaceae</taxon>
        <taxon>Musa</taxon>
    </lineage>
</organism>
<comment type="similarity">
    <text evidence="1">Belongs to the universal ribosomal protein uS3 family.</text>
</comment>
<dbReference type="AlphaFoldDB" id="A0A4S8JLI6"/>
<evidence type="ECO:0000256" key="3">
    <source>
        <dbReference type="ARBA" id="ARBA00023274"/>
    </source>
</evidence>
<evidence type="ECO:0000256" key="1">
    <source>
        <dbReference type="ARBA" id="ARBA00010761"/>
    </source>
</evidence>
<evidence type="ECO:0000256" key="2">
    <source>
        <dbReference type="ARBA" id="ARBA00022980"/>
    </source>
</evidence>
<dbReference type="GO" id="GO:1990904">
    <property type="term" value="C:ribonucleoprotein complex"/>
    <property type="evidence" value="ECO:0007669"/>
    <property type="project" value="UniProtKB-KW"/>
</dbReference>
<comment type="caution">
    <text evidence="4">The sequence shown here is derived from an EMBL/GenBank/DDBJ whole genome shotgun (WGS) entry which is preliminary data.</text>
</comment>
<dbReference type="InterPro" id="IPR036419">
    <property type="entry name" value="Ribosomal_S3_C_sf"/>
</dbReference>
<protein>
    <submittedName>
        <fullName evidence="4">Uncharacterized protein</fullName>
    </submittedName>
</protein>
<dbReference type="GO" id="GO:0005840">
    <property type="term" value="C:ribosome"/>
    <property type="evidence" value="ECO:0007669"/>
    <property type="project" value="UniProtKB-KW"/>
</dbReference>
<evidence type="ECO:0000313" key="4">
    <source>
        <dbReference type="EMBL" id="THU63038.1"/>
    </source>
</evidence>
<sequence length="358" mass="38001">MRASLDVTENSSLEAAGRTRLELVHRPPGVLPPAIVEGKAALSPHHHLAPADHGLDGFLLFVQSPRTAAGLSIHARAAAVLGLALRKEIALLPIAAEKIPRLGAVDVREGDSAAREGCAGDPVGEVVNQEFLRRGKEPAYTDVRVHNNISVLGDPATQTGIQRRGGGGIESAMGLQVDFEEYAAKAKTLPVNTTNKSKLILYGVLSIKVKIMLDWDPKGKQGPMTPLSDQITIHAPKGGRGVTFQKNLNATTFAKGIRITFLLHKLPACNKTKHQRGLQHFRGCQAGIVHALHCTAPWPVDDDSAALGIVVGTVMVSSDIKKASYSASLVTAIEELGGGMVSSDIKKVSSSSRLFLND</sequence>
<dbReference type="EMBL" id="PYDT01000004">
    <property type="protein sequence ID" value="THU63038.1"/>
    <property type="molecule type" value="Genomic_DNA"/>
</dbReference>
<dbReference type="STRING" id="52838.A0A4S8JLI6"/>
<reference evidence="4 5" key="1">
    <citation type="journal article" date="2019" name="Nat. Plants">
        <title>Genome sequencing of Musa balbisiana reveals subgenome evolution and function divergence in polyploid bananas.</title>
        <authorList>
            <person name="Yao X."/>
        </authorList>
    </citation>
    <scope>NUCLEOTIDE SEQUENCE [LARGE SCALE GENOMIC DNA]</scope>
    <source>
        <strain evidence="5">cv. DH-PKW</strain>
        <tissue evidence="4">Leaves</tissue>
    </source>
</reference>
<dbReference type="Gene3D" id="3.30.1140.32">
    <property type="entry name" value="Ribosomal protein S3, C-terminal domain"/>
    <property type="match status" value="1"/>
</dbReference>
<dbReference type="Proteomes" id="UP000317650">
    <property type="component" value="Chromosome 1"/>
</dbReference>
<proteinExistence type="inferred from homology"/>
<accession>A0A4S8JLI6</accession>
<evidence type="ECO:0000313" key="5">
    <source>
        <dbReference type="Proteomes" id="UP000317650"/>
    </source>
</evidence>
<keyword evidence="3" id="KW-0687">Ribonucleoprotein</keyword>
<name>A0A4S8JLI6_MUSBA</name>
<keyword evidence="2" id="KW-0689">Ribosomal protein</keyword>